<feature type="non-terminal residue" evidence="3">
    <location>
        <position position="229"/>
    </location>
</feature>
<protein>
    <submittedName>
        <fullName evidence="3">Plancitoxin-1</fullName>
    </submittedName>
</protein>
<dbReference type="Pfam" id="PF03265">
    <property type="entry name" value="DNase_II"/>
    <property type="match status" value="1"/>
</dbReference>
<dbReference type="GO" id="GO:0004531">
    <property type="term" value="F:deoxyribonuclease II activity"/>
    <property type="evidence" value="ECO:0007669"/>
    <property type="project" value="InterPro"/>
</dbReference>
<dbReference type="EMBL" id="JYDU01000533">
    <property type="protein sequence ID" value="KRX86019.1"/>
    <property type="molecule type" value="Genomic_DNA"/>
</dbReference>
<comment type="similarity">
    <text evidence="1">Belongs to the DNase II family.</text>
</comment>
<feature type="non-terminal residue" evidence="3">
    <location>
        <position position="1"/>
    </location>
</feature>
<dbReference type="GO" id="GO:0006309">
    <property type="term" value="P:apoptotic DNA fragmentation"/>
    <property type="evidence" value="ECO:0007669"/>
    <property type="project" value="TreeGrafter"/>
</dbReference>
<evidence type="ECO:0000256" key="2">
    <source>
        <dbReference type="ARBA" id="ARBA00022801"/>
    </source>
</evidence>
<evidence type="ECO:0000313" key="4">
    <source>
        <dbReference type="Proteomes" id="UP000054815"/>
    </source>
</evidence>
<dbReference type="PANTHER" id="PTHR10858:SF23">
    <property type="entry name" value="DEOXYRIBONUCLEASE II"/>
    <property type="match status" value="1"/>
</dbReference>
<reference evidence="3 4" key="1">
    <citation type="submission" date="2015-01" db="EMBL/GenBank/DDBJ databases">
        <title>Evolution of Trichinella species and genotypes.</title>
        <authorList>
            <person name="Korhonen P.K."/>
            <person name="Edoardo P."/>
            <person name="Giuseppe L.R."/>
            <person name="Gasser R.B."/>
        </authorList>
    </citation>
    <scope>NUCLEOTIDE SEQUENCE [LARGE SCALE GENOMIC DNA]</scope>
    <source>
        <strain evidence="3">ISS141</strain>
    </source>
</reference>
<proteinExistence type="inferred from homology"/>
<dbReference type="InterPro" id="IPR004947">
    <property type="entry name" value="DNase_II"/>
</dbReference>
<sequence length="229" mass="24583">LDITGTDSAAWIVHTVPGYPKPKATYTFPASEYANVHLLLCLTIAESQIEPIAAALLMASPFIHYNDVPGAEVNTRAALKKLINGETAIKPPFITKQNIATQGGPAIPVQVFSKSERSKYGIYFTFRKFIMAILYKPPGEKRGKILVAPGGAWASNPVDLENPAGHSFAKALEHVAGTHANIKFFAYNNAAPGVVEVATYHTCLGVLILDITGTDSAAWIVHTVPGYPK</sequence>
<dbReference type="AlphaFoldDB" id="A0A0V0XEG9"/>
<evidence type="ECO:0000313" key="3">
    <source>
        <dbReference type="EMBL" id="KRX86019.1"/>
    </source>
</evidence>
<keyword evidence="2" id="KW-0378">Hydrolase</keyword>
<name>A0A0V0XEG9_TRIPS</name>
<evidence type="ECO:0000256" key="1">
    <source>
        <dbReference type="ARBA" id="ARBA00007527"/>
    </source>
</evidence>
<dbReference type="Proteomes" id="UP000054815">
    <property type="component" value="Unassembled WGS sequence"/>
</dbReference>
<gene>
    <name evidence="3" type="ORF">T4E_4296</name>
</gene>
<dbReference type="PANTHER" id="PTHR10858">
    <property type="entry name" value="DEOXYRIBONUCLEASE II"/>
    <property type="match status" value="1"/>
</dbReference>
<organism evidence="3 4">
    <name type="scientific">Trichinella pseudospiralis</name>
    <name type="common">Parasitic roundworm</name>
    <dbReference type="NCBI Taxonomy" id="6337"/>
    <lineage>
        <taxon>Eukaryota</taxon>
        <taxon>Metazoa</taxon>
        <taxon>Ecdysozoa</taxon>
        <taxon>Nematoda</taxon>
        <taxon>Enoplea</taxon>
        <taxon>Dorylaimia</taxon>
        <taxon>Trichinellida</taxon>
        <taxon>Trichinellidae</taxon>
        <taxon>Trichinella</taxon>
    </lineage>
</organism>
<comment type="caution">
    <text evidence="3">The sequence shown here is derived from an EMBL/GenBank/DDBJ whole genome shotgun (WGS) entry which is preliminary data.</text>
</comment>
<accession>A0A0V0XEG9</accession>